<protein>
    <submittedName>
        <fullName evidence="6">APC family permease</fullName>
    </submittedName>
</protein>
<accession>A0ABW3CLP5</accession>
<gene>
    <name evidence="6" type="ORF">ACFQ07_23480</name>
</gene>
<evidence type="ECO:0000256" key="5">
    <source>
        <dbReference type="SAM" id="Phobius"/>
    </source>
</evidence>
<feature type="transmembrane region" description="Helical" evidence="5">
    <location>
        <begin position="173"/>
        <end position="193"/>
    </location>
</feature>
<dbReference type="InterPro" id="IPR053153">
    <property type="entry name" value="APC_K+_Transporter"/>
</dbReference>
<organism evidence="6 7">
    <name type="scientific">Actinomadura adrarensis</name>
    <dbReference type="NCBI Taxonomy" id="1819600"/>
    <lineage>
        <taxon>Bacteria</taxon>
        <taxon>Bacillati</taxon>
        <taxon>Actinomycetota</taxon>
        <taxon>Actinomycetes</taxon>
        <taxon>Streptosporangiales</taxon>
        <taxon>Thermomonosporaceae</taxon>
        <taxon>Actinomadura</taxon>
    </lineage>
</organism>
<evidence type="ECO:0000313" key="7">
    <source>
        <dbReference type="Proteomes" id="UP001597083"/>
    </source>
</evidence>
<dbReference type="InterPro" id="IPR002293">
    <property type="entry name" value="AA/rel_permease1"/>
</dbReference>
<dbReference type="PANTHER" id="PTHR47704">
    <property type="entry name" value="POTASSIUM TRANSPORTER KIMA"/>
    <property type="match status" value="1"/>
</dbReference>
<feature type="non-terminal residue" evidence="6">
    <location>
        <position position="232"/>
    </location>
</feature>
<feature type="transmembrane region" description="Helical" evidence="5">
    <location>
        <begin position="105"/>
        <end position="127"/>
    </location>
</feature>
<keyword evidence="2 5" id="KW-0812">Transmembrane</keyword>
<feature type="transmembrane region" description="Helical" evidence="5">
    <location>
        <begin position="139"/>
        <end position="161"/>
    </location>
</feature>
<dbReference type="EMBL" id="JBHTIR010003445">
    <property type="protein sequence ID" value="MFD0855221.1"/>
    <property type="molecule type" value="Genomic_DNA"/>
</dbReference>
<feature type="transmembrane region" description="Helical" evidence="5">
    <location>
        <begin position="62"/>
        <end position="84"/>
    </location>
</feature>
<comment type="subcellular location">
    <subcellularLocation>
        <location evidence="1">Membrane</location>
        <topology evidence="1">Multi-pass membrane protein</topology>
    </subcellularLocation>
</comment>
<dbReference type="Pfam" id="PF13520">
    <property type="entry name" value="AA_permease_2"/>
    <property type="match status" value="1"/>
</dbReference>
<keyword evidence="7" id="KW-1185">Reference proteome</keyword>
<keyword evidence="3 5" id="KW-1133">Transmembrane helix</keyword>
<dbReference type="Proteomes" id="UP001597083">
    <property type="component" value="Unassembled WGS sequence"/>
</dbReference>
<evidence type="ECO:0000256" key="2">
    <source>
        <dbReference type="ARBA" id="ARBA00022692"/>
    </source>
</evidence>
<dbReference type="Gene3D" id="1.20.1740.10">
    <property type="entry name" value="Amino acid/polyamine transporter I"/>
    <property type="match status" value="1"/>
</dbReference>
<evidence type="ECO:0000313" key="6">
    <source>
        <dbReference type="EMBL" id="MFD0855221.1"/>
    </source>
</evidence>
<evidence type="ECO:0000256" key="1">
    <source>
        <dbReference type="ARBA" id="ARBA00004141"/>
    </source>
</evidence>
<comment type="caution">
    <text evidence="6">The sequence shown here is derived from an EMBL/GenBank/DDBJ whole genome shotgun (WGS) entry which is preliminary data.</text>
</comment>
<sequence length="232" mass="24638">MSKAPDLAKRLLVGRALRSTQLHEQLLPKRLALPIFASDPLSSVAYAPQELLMMLAVAGVSFYTYGPWVAVAIVVLMAVVVASYRQNVHAYPSGGGDYEVAGTNLGPNAGLTVASALIVDYVLTVAVSVSSGVENIGSAIPWIGEHQVFVALAIIALLTVINLRGVRESGRAFAFPTYAFVFGVLGMIVFGLFRLGVLGHELRAPTADLDIHAEQTDLAGFAVLFLLLRAFS</sequence>
<reference evidence="7" key="1">
    <citation type="journal article" date="2019" name="Int. J. Syst. Evol. Microbiol.">
        <title>The Global Catalogue of Microorganisms (GCM) 10K type strain sequencing project: providing services to taxonomists for standard genome sequencing and annotation.</title>
        <authorList>
            <consortium name="The Broad Institute Genomics Platform"/>
            <consortium name="The Broad Institute Genome Sequencing Center for Infectious Disease"/>
            <person name="Wu L."/>
            <person name="Ma J."/>
        </authorList>
    </citation>
    <scope>NUCLEOTIDE SEQUENCE [LARGE SCALE GENOMIC DNA]</scope>
    <source>
        <strain evidence="7">JCM 31696</strain>
    </source>
</reference>
<keyword evidence="4 5" id="KW-0472">Membrane</keyword>
<dbReference type="PANTHER" id="PTHR47704:SF1">
    <property type="entry name" value="POTASSIUM TRANSPORTER KIMA"/>
    <property type="match status" value="1"/>
</dbReference>
<evidence type="ECO:0000256" key="3">
    <source>
        <dbReference type="ARBA" id="ARBA00022989"/>
    </source>
</evidence>
<name>A0ABW3CLP5_9ACTN</name>
<evidence type="ECO:0000256" key="4">
    <source>
        <dbReference type="ARBA" id="ARBA00023136"/>
    </source>
</evidence>
<proteinExistence type="predicted"/>